<dbReference type="Proteomes" id="UP000010073">
    <property type="component" value="Segment"/>
</dbReference>
<accession>K7NR91</accession>
<protein>
    <submittedName>
        <fullName evidence="2">Uncharacterized protein</fullName>
    </submittedName>
</protein>
<evidence type="ECO:0000313" key="2">
    <source>
        <dbReference type="EMBL" id="AEX26623.1"/>
    </source>
</evidence>
<organism evidence="2 3">
    <name type="scientific">Klebsiella phage KP27</name>
    <dbReference type="NCBI Taxonomy" id="1129147"/>
    <lineage>
        <taxon>Viruses</taxon>
        <taxon>Duplodnaviria</taxon>
        <taxon>Heunggongvirae</taxon>
        <taxon>Uroviricota</taxon>
        <taxon>Caudoviricetes</taxon>
        <taxon>Pantevenvirales</taxon>
        <taxon>Straboviridae</taxon>
        <taxon>Slopekvirus</taxon>
        <taxon>Slopekvirus kp27</taxon>
    </lineage>
</organism>
<dbReference type="KEGG" id="vg:14516348"/>
<name>K7NR91_9CAUD</name>
<keyword evidence="1" id="KW-0812">Transmembrane</keyword>
<evidence type="ECO:0000256" key="1">
    <source>
        <dbReference type="SAM" id="Phobius"/>
    </source>
</evidence>
<dbReference type="EMBL" id="HQ918180">
    <property type="protein sequence ID" value="AEX26623.1"/>
    <property type="molecule type" value="Genomic_DNA"/>
</dbReference>
<feature type="transmembrane region" description="Helical" evidence="1">
    <location>
        <begin position="20"/>
        <end position="42"/>
    </location>
</feature>
<evidence type="ECO:0000313" key="3">
    <source>
        <dbReference type="Proteomes" id="UP000010073"/>
    </source>
</evidence>
<keyword evidence="1" id="KW-1133">Transmembrane helix</keyword>
<dbReference type="RefSeq" id="YP_007348779.1">
    <property type="nucleotide sequence ID" value="NC_020080.1"/>
</dbReference>
<sequence length="55" mass="6230">MLVSMRALGLVTIAGMMTMFSAGYFIGVVIGFIIFGGVLYMCHQEDRRRERKARK</sequence>
<dbReference type="GeneID" id="14516348"/>
<reference evidence="3" key="1">
    <citation type="submission" date="2011-01" db="EMBL/GenBank/DDBJ databases">
        <authorList>
            <person name="Drulis-Kawa Z."/>
            <person name="Maciaszczyk-Dziubinska E."/>
            <person name="Villegas A."/>
            <person name="Kropinski A.M."/>
        </authorList>
    </citation>
    <scope>NUCLEOTIDE SEQUENCE [LARGE SCALE GENOMIC DNA]</scope>
</reference>
<gene>
    <name evidence="2" type="ORF">KP27_156</name>
</gene>
<keyword evidence="1" id="KW-0472">Membrane</keyword>
<keyword evidence="3" id="KW-1185">Reference proteome</keyword>
<proteinExistence type="predicted"/>